<gene>
    <name evidence="2" type="ORF">EGYM00392_LOCUS40219</name>
</gene>
<dbReference type="Pfam" id="PF25072">
    <property type="entry name" value="DUF7796"/>
    <property type="match status" value="1"/>
</dbReference>
<protein>
    <recommendedName>
        <fullName evidence="1">DUF7796 domain-containing protein</fullName>
    </recommendedName>
</protein>
<feature type="domain" description="DUF7796" evidence="1">
    <location>
        <begin position="7"/>
        <end position="111"/>
    </location>
</feature>
<reference evidence="2" key="1">
    <citation type="submission" date="2021-01" db="EMBL/GenBank/DDBJ databases">
        <authorList>
            <person name="Corre E."/>
            <person name="Pelletier E."/>
            <person name="Niang G."/>
            <person name="Scheremetjew M."/>
            <person name="Finn R."/>
            <person name="Kale V."/>
            <person name="Holt S."/>
            <person name="Cochrane G."/>
            <person name="Meng A."/>
            <person name="Brown T."/>
            <person name="Cohen L."/>
        </authorList>
    </citation>
    <scope>NUCLEOTIDE SEQUENCE</scope>
    <source>
        <strain evidence="2">NIES-381</strain>
    </source>
</reference>
<accession>A0A7S1J0N2</accession>
<dbReference type="InterPro" id="IPR056698">
    <property type="entry name" value="DUF7796"/>
</dbReference>
<name>A0A7S1J0N2_9EUGL</name>
<evidence type="ECO:0000313" key="2">
    <source>
        <dbReference type="EMBL" id="CAD9029082.1"/>
    </source>
</evidence>
<dbReference type="EMBL" id="HBGA01108022">
    <property type="protein sequence ID" value="CAD9029082.1"/>
    <property type="molecule type" value="Transcribed_RNA"/>
</dbReference>
<sequence>MADQLREDWERQHGVQFSWMIISRMDVFYVKDLVPLRTLDRRNIVYVPDFLSYDGVNDRFALAPPKTGSVYARLYSILCDNNGRLAFHIPKEGASETIFKWHLQKHGIRIGKLPEKFRFGRVRIGVSHPMRQDFIPYDKDLDWYVNMKDHLRLCRERTEWLVKARALRSTLGASPMVLCGVETAALDVGCQAAEKQWEQTREQ</sequence>
<dbReference type="AlphaFoldDB" id="A0A7S1J0N2"/>
<organism evidence="2">
    <name type="scientific">Eutreptiella gymnastica</name>
    <dbReference type="NCBI Taxonomy" id="73025"/>
    <lineage>
        <taxon>Eukaryota</taxon>
        <taxon>Discoba</taxon>
        <taxon>Euglenozoa</taxon>
        <taxon>Euglenida</taxon>
        <taxon>Spirocuta</taxon>
        <taxon>Euglenophyceae</taxon>
        <taxon>Eutreptiales</taxon>
        <taxon>Eutreptiaceae</taxon>
        <taxon>Eutreptiella</taxon>
    </lineage>
</organism>
<evidence type="ECO:0000259" key="1">
    <source>
        <dbReference type="Pfam" id="PF25072"/>
    </source>
</evidence>
<proteinExistence type="predicted"/>